<keyword evidence="7 9" id="KW-0811">Translocation</keyword>
<dbReference type="NCBIfam" id="TIGR00964">
    <property type="entry name" value="secE_bact"/>
    <property type="match status" value="1"/>
</dbReference>
<comment type="caution">
    <text evidence="10">The sequence shown here is derived from an EMBL/GenBank/DDBJ whole genome shotgun (WGS) entry which is preliminary data.</text>
</comment>
<dbReference type="Pfam" id="PF00584">
    <property type="entry name" value="SecE"/>
    <property type="match status" value="1"/>
</dbReference>
<evidence type="ECO:0000256" key="6">
    <source>
        <dbReference type="ARBA" id="ARBA00022989"/>
    </source>
</evidence>
<protein>
    <recommendedName>
        <fullName evidence="9">Protein translocase subunit SecE</fullName>
    </recommendedName>
</protein>
<comment type="function">
    <text evidence="9">Essential subunit of the Sec protein translocation channel SecYEG. Clamps together the 2 halves of SecY. May contact the channel plug during translocation.</text>
</comment>
<gene>
    <name evidence="9 10" type="primary">secE</name>
    <name evidence="10" type="ORF">GETHPA_22140</name>
</gene>
<evidence type="ECO:0000313" key="11">
    <source>
        <dbReference type="Proteomes" id="UP001165089"/>
    </source>
</evidence>
<evidence type="ECO:0000256" key="2">
    <source>
        <dbReference type="ARBA" id="ARBA00022448"/>
    </source>
</evidence>
<dbReference type="Proteomes" id="UP001165089">
    <property type="component" value="Unassembled WGS sequence"/>
</dbReference>
<keyword evidence="2 9" id="KW-0813">Transport</keyword>
<evidence type="ECO:0000256" key="4">
    <source>
        <dbReference type="ARBA" id="ARBA00022692"/>
    </source>
</evidence>
<comment type="subcellular location">
    <subcellularLocation>
        <location evidence="9">Cell membrane</location>
        <topology evidence="9">Single-pass membrane protein</topology>
    </subcellularLocation>
    <subcellularLocation>
        <location evidence="1">Membrane</location>
    </subcellularLocation>
</comment>
<keyword evidence="4 9" id="KW-0812">Transmembrane</keyword>
<evidence type="ECO:0000256" key="5">
    <source>
        <dbReference type="ARBA" id="ARBA00022927"/>
    </source>
</evidence>
<dbReference type="InterPro" id="IPR038379">
    <property type="entry name" value="SecE_sf"/>
</dbReference>
<dbReference type="InterPro" id="IPR005807">
    <property type="entry name" value="SecE_bac"/>
</dbReference>
<keyword evidence="3 9" id="KW-1003">Cell membrane</keyword>
<comment type="subunit">
    <text evidence="9">Component of the Sec protein translocase complex. Heterotrimer consisting of SecY, SecE and SecG subunits. The heterotrimers can form oligomers, although 1 heterotrimer is thought to be able to translocate proteins. Interacts with the ribosome. Interacts with SecDF, and other proteins may be involved. Interacts with SecA.</text>
</comment>
<proteinExistence type="inferred from homology"/>
<keyword evidence="8 9" id="KW-0472">Membrane</keyword>
<evidence type="ECO:0000256" key="9">
    <source>
        <dbReference type="HAMAP-Rule" id="MF_00422"/>
    </source>
</evidence>
<evidence type="ECO:0000256" key="3">
    <source>
        <dbReference type="ARBA" id="ARBA00022475"/>
    </source>
</evidence>
<dbReference type="RefSeq" id="WP_285726143.1">
    <property type="nucleotide sequence ID" value="NZ_BSDD01000004.1"/>
</dbReference>
<organism evidence="10 11">
    <name type="scientific">Geothrix rubra</name>
    <dbReference type="NCBI Taxonomy" id="2927977"/>
    <lineage>
        <taxon>Bacteria</taxon>
        <taxon>Pseudomonadati</taxon>
        <taxon>Acidobacteriota</taxon>
        <taxon>Holophagae</taxon>
        <taxon>Holophagales</taxon>
        <taxon>Holophagaceae</taxon>
        <taxon>Geothrix</taxon>
    </lineage>
</organism>
<comment type="similarity">
    <text evidence="9">Belongs to the SecE/SEC61-gamma family.</text>
</comment>
<evidence type="ECO:0000256" key="1">
    <source>
        <dbReference type="ARBA" id="ARBA00004370"/>
    </source>
</evidence>
<dbReference type="PANTHER" id="PTHR33910">
    <property type="entry name" value="PROTEIN TRANSLOCASE SUBUNIT SECE"/>
    <property type="match status" value="1"/>
</dbReference>
<keyword evidence="6 9" id="KW-1133">Transmembrane helix</keyword>
<keyword evidence="5 9" id="KW-0653">Protein transport</keyword>
<evidence type="ECO:0000256" key="7">
    <source>
        <dbReference type="ARBA" id="ARBA00023010"/>
    </source>
</evidence>
<dbReference type="PANTHER" id="PTHR33910:SF1">
    <property type="entry name" value="PROTEIN TRANSLOCASE SUBUNIT SECE"/>
    <property type="match status" value="1"/>
</dbReference>
<dbReference type="HAMAP" id="MF_00422">
    <property type="entry name" value="SecE"/>
    <property type="match status" value="1"/>
</dbReference>
<reference evidence="10 11" key="1">
    <citation type="journal article" date="2023" name="Antonie Van Leeuwenhoek">
        <title>Mesoterricola silvestris gen. nov., sp. nov., Mesoterricola sediminis sp. nov., Geothrix oryzae sp. nov., Geothrix edaphica sp. nov., Geothrix rubra sp. nov., and Geothrix limicola sp. nov., six novel members of Acidobacteriota isolated from soils.</title>
        <authorList>
            <person name="Itoh H."/>
            <person name="Sugisawa Y."/>
            <person name="Mise K."/>
            <person name="Xu Z."/>
            <person name="Kuniyasu M."/>
            <person name="Ushijima N."/>
            <person name="Kawano K."/>
            <person name="Kobayashi E."/>
            <person name="Shiratori Y."/>
            <person name="Masuda Y."/>
            <person name="Senoo K."/>
        </authorList>
    </citation>
    <scope>NUCLEOTIDE SEQUENCE [LARGE SCALE GENOMIC DNA]</scope>
    <source>
        <strain evidence="10 11">Red803</strain>
    </source>
</reference>
<sequence>MIGAIKQQARDLKAELDRVDWPSRDKVMSSTWIVVAISVFVGVFLWAADWVLARGFALFFPRH</sequence>
<evidence type="ECO:0000313" key="10">
    <source>
        <dbReference type="EMBL" id="GLH70681.1"/>
    </source>
</evidence>
<dbReference type="Gene3D" id="1.20.5.1030">
    <property type="entry name" value="Preprotein translocase secy subunit"/>
    <property type="match status" value="1"/>
</dbReference>
<name>A0ABQ5Q882_9BACT</name>
<accession>A0ABQ5Q882</accession>
<feature type="transmembrane region" description="Helical" evidence="9">
    <location>
        <begin position="31"/>
        <end position="53"/>
    </location>
</feature>
<dbReference type="InterPro" id="IPR001901">
    <property type="entry name" value="Translocase_SecE/Sec61-g"/>
</dbReference>
<evidence type="ECO:0000256" key="8">
    <source>
        <dbReference type="ARBA" id="ARBA00023136"/>
    </source>
</evidence>
<dbReference type="EMBL" id="BSDD01000004">
    <property type="protein sequence ID" value="GLH70681.1"/>
    <property type="molecule type" value="Genomic_DNA"/>
</dbReference>
<keyword evidence="11" id="KW-1185">Reference proteome</keyword>